<proteinExistence type="predicted"/>
<dbReference type="Proteomes" id="UP001150259">
    <property type="component" value="Unassembled WGS sequence"/>
</dbReference>
<feature type="compositionally biased region" description="Basic and acidic residues" evidence="1">
    <location>
        <begin position="1"/>
        <end position="25"/>
    </location>
</feature>
<dbReference type="InterPro" id="IPR018766">
    <property type="entry name" value="Zinicin_2"/>
</dbReference>
<name>A0ABT5GMA3_9MICO</name>
<dbReference type="SUPFAM" id="SSF55486">
    <property type="entry name" value="Metalloproteases ('zincins'), catalytic domain"/>
    <property type="match status" value="1"/>
</dbReference>
<protein>
    <submittedName>
        <fullName evidence="2">Zinc-dependent metalloprotease</fullName>
    </submittedName>
</protein>
<dbReference type="InterPro" id="IPR042271">
    <property type="entry name" value="Zinicin_2_N"/>
</dbReference>
<dbReference type="Gene3D" id="1.20.150.30">
    <property type="entry name" value="Zincin-like metallopeptidase, N-terminal domain"/>
    <property type="match status" value="1"/>
</dbReference>
<keyword evidence="2" id="KW-0378">Hydrolase</keyword>
<organism evidence="2 3">
    <name type="scientific">Intrasporangium calvum</name>
    <dbReference type="NCBI Taxonomy" id="53358"/>
    <lineage>
        <taxon>Bacteria</taxon>
        <taxon>Bacillati</taxon>
        <taxon>Actinomycetota</taxon>
        <taxon>Actinomycetes</taxon>
        <taxon>Micrococcales</taxon>
        <taxon>Intrasporangiaceae</taxon>
        <taxon>Intrasporangium</taxon>
    </lineage>
</organism>
<feature type="compositionally biased region" description="Low complexity" evidence="1">
    <location>
        <begin position="506"/>
        <end position="517"/>
    </location>
</feature>
<evidence type="ECO:0000256" key="1">
    <source>
        <dbReference type="SAM" id="MobiDB-lite"/>
    </source>
</evidence>
<evidence type="ECO:0000313" key="2">
    <source>
        <dbReference type="EMBL" id="MDC5699321.1"/>
    </source>
</evidence>
<accession>A0ABT5GMA3</accession>
<sequence>MSDRRPDVPDEPDDLSRREGEHPGDDPLGGAQQGPGLGDLSSMLEQVLGQAAENPELAAAMRSMGVDPTDPATKAAMRAQLGTFMSAQQSPTGARDLATEVARKHVMASEGNDLHDARATREVQDAVAVAVLWLDEVTALGMSGWRATGLSRAEWVDTTMPRWFDLVEPVADGVTHATSAAMRKQLGELGPEAFGDALPPELQGMLGSGFDPAAMLEQWAPMLSNLSRQMFAAQLGQAVGTLATEVVGATEVGLPLTETGLIALLPGNVAELATSVEIDLPQVRLYLAVREAARVRLFTAVPWLGPQLMSAVADYARNITIDTDAIESALSTIDPTNPEAIRSALQGNLFRPQPTAAQRQALTRLETLLALAEGWVDHVTDRATGAHLPQAAALAETVRRRRVGGAAQKTFAGLVGLELRPRRLRDAANLWAALENSGGQELRDGRWSHPDLAPTSADLDDIIGFVERAAGRAPTAAAGEAVTDDTLGSADLSADLDSVLRDILDEAAAGGSGTTDETTTDELGGDERPGSGA</sequence>
<evidence type="ECO:0000313" key="3">
    <source>
        <dbReference type="Proteomes" id="UP001150259"/>
    </source>
</evidence>
<feature type="region of interest" description="Disordered" evidence="1">
    <location>
        <begin position="506"/>
        <end position="533"/>
    </location>
</feature>
<keyword evidence="2" id="KW-0645">Protease</keyword>
<dbReference type="GO" id="GO:0008237">
    <property type="term" value="F:metallopeptidase activity"/>
    <property type="evidence" value="ECO:0007669"/>
    <property type="project" value="UniProtKB-KW"/>
</dbReference>
<dbReference type="Pfam" id="PF10103">
    <property type="entry name" value="Zincin_2"/>
    <property type="match status" value="1"/>
</dbReference>
<dbReference type="PANTHER" id="PTHR39420:SF2">
    <property type="entry name" value="HYDROLASE"/>
    <property type="match status" value="1"/>
</dbReference>
<dbReference type="PANTHER" id="PTHR39420">
    <property type="match status" value="1"/>
</dbReference>
<keyword evidence="2" id="KW-0482">Metalloprotease</keyword>
<dbReference type="EMBL" id="JAPFQL010000136">
    <property type="protein sequence ID" value="MDC5699321.1"/>
    <property type="molecule type" value="Genomic_DNA"/>
</dbReference>
<dbReference type="RefSeq" id="WP_272463875.1">
    <property type="nucleotide sequence ID" value="NZ_JAPFQL010000136.1"/>
</dbReference>
<keyword evidence="3" id="KW-1185">Reference proteome</keyword>
<dbReference type="NCBIfam" id="TIGR03624">
    <property type="entry name" value="putative hydrolase"/>
    <property type="match status" value="1"/>
</dbReference>
<reference evidence="2 3" key="1">
    <citation type="submission" date="2022-11" db="EMBL/GenBank/DDBJ databases">
        <title>Anaerobic phenanthrene biodegradation by a DNRA strain PheN6.</title>
        <authorList>
            <person name="Zhang Z."/>
        </authorList>
    </citation>
    <scope>NUCLEOTIDE SEQUENCE [LARGE SCALE GENOMIC DNA]</scope>
    <source>
        <strain evidence="2 3">PheN6</strain>
    </source>
</reference>
<feature type="region of interest" description="Disordered" evidence="1">
    <location>
        <begin position="1"/>
        <end position="39"/>
    </location>
</feature>
<gene>
    <name evidence="2" type="ORF">OO014_18895</name>
</gene>
<comment type="caution">
    <text evidence="2">The sequence shown here is derived from an EMBL/GenBank/DDBJ whole genome shotgun (WGS) entry which is preliminary data.</text>
</comment>